<dbReference type="EMBL" id="VUJU01000729">
    <property type="protein sequence ID" value="KAF0768637.1"/>
    <property type="molecule type" value="Genomic_DNA"/>
</dbReference>
<protein>
    <submittedName>
        <fullName evidence="1">Uncharacterized protein</fullName>
    </submittedName>
</protein>
<feature type="non-terminal residue" evidence="1">
    <location>
        <position position="1"/>
    </location>
</feature>
<accession>A0A6G0ZD89</accession>
<evidence type="ECO:0000313" key="1">
    <source>
        <dbReference type="EMBL" id="KAF0768637.1"/>
    </source>
</evidence>
<dbReference type="Proteomes" id="UP000478052">
    <property type="component" value="Unassembled WGS sequence"/>
</dbReference>
<keyword evidence="2" id="KW-1185">Reference proteome</keyword>
<proteinExistence type="predicted"/>
<sequence length="71" mass="7843">IIIHAYILCYGFIFLKCPTCIRRNSAAATIYNVMLISSTRRGMPAVAAADHCIEMLFWPEPKVSTPPSSLA</sequence>
<gene>
    <name evidence="1" type="ORF">FWK35_00004861</name>
</gene>
<reference evidence="1 2" key="1">
    <citation type="submission" date="2019-08" db="EMBL/GenBank/DDBJ databases">
        <title>Whole genome of Aphis craccivora.</title>
        <authorList>
            <person name="Voronova N.V."/>
            <person name="Shulinski R.S."/>
            <person name="Bandarenka Y.V."/>
            <person name="Zhorov D.G."/>
            <person name="Warner D."/>
        </authorList>
    </citation>
    <scope>NUCLEOTIDE SEQUENCE [LARGE SCALE GENOMIC DNA]</scope>
    <source>
        <strain evidence="1">180601</strain>
        <tissue evidence="1">Whole Body</tissue>
    </source>
</reference>
<comment type="caution">
    <text evidence="1">The sequence shown here is derived from an EMBL/GenBank/DDBJ whole genome shotgun (WGS) entry which is preliminary data.</text>
</comment>
<evidence type="ECO:0000313" key="2">
    <source>
        <dbReference type="Proteomes" id="UP000478052"/>
    </source>
</evidence>
<organism evidence="1 2">
    <name type="scientific">Aphis craccivora</name>
    <name type="common">Cowpea aphid</name>
    <dbReference type="NCBI Taxonomy" id="307492"/>
    <lineage>
        <taxon>Eukaryota</taxon>
        <taxon>Metazoa</taxon>
        <taxon>Ecdysozoa</taxon>
        <taxon>Arthropoda</taxon>
        <taxon>Hexapoda</taxon>
        <taxon>Insecta</taxon>
        <taxon>Pterygota</taxon>
        <taxon>Neoptera</taxon>
        <taxon>Paraneoptera</taxon>
        <taxon>Hemiptera</taxon>
        <taxon>Sternorrhyncha</taxon>
        <taxon>Aphidomorpha</taxon>
        <taxon>Aphidoidea</taxon>
        <taxon>Aphididae</taxon>
        <taxon>Aphidini</taxon>
        <taxon>Aphis</taxon>
        <taxon>Aphis</taxon>
    </lineage>
</organism>
<name>A0A6G0ZD89_APHCR</name>
<dbReference type="AlphaFoldDB" id="A0A6G0ZD89"/>